<dbReference type="InterPro" id="IPR013519">
    <property type="entry name" value="Int_alpha_beta-p"/>
</dbReference>
<keyword evidence="5" id="KW-0130">Cell adhesion</keyword>
<protein>
    <recommendedName>
        <fullName evidence="8">Integrin alpha-2 domain-containing protein</fullName>
    </recommendedName>
</protein>
<evidence type="ECO:0000256" key="5">
    <source>
        <dbReference type="RuleBase" id="RU003762"/>
    </source>
</evidence>
<organism evidence="6 7">
    <name type="scientific">Eptatretus burgeri</name>
    <name type="common">Inshore hagfish</name>
    <dbReference type="NCBI Taxonomy" id="7764"/>
    <lineage>
        <taxon>Eukaryota</taxon>
        <taxon>Metazoa</taxon>
        <taxon>Chordata</taxon>
        <taxon>Craniata</taxon>
        <taxon>Vertebrata</taxon>
        <taxon>Cyclostomata</taxon>
        <taxon>Myxini</taxon>
        <taxon>Myxiniformes</taxon>
        <taxon>Myxinidae</taxon>
        <taxon>Eptatretinae</taxon>
        <taxon>Eptatretus</taxon>
    </lineage>
</organism>
<sequence length="473" mass="52686">MRARGVARGVRGSDSGSRFLQGRALRLLLGFGSLLGGLRAYNVELKRPLVFRGPNGTFFGYSVLAHHHGSRSWLLAGAPRSSSNFLEAQRPGAVYRCAVRSNPRRFCQEMHIGTRRARPCGRTCREERDDQWLGVSMVRQPQDDGFLVCAHRWKNVYYQTDHKLPLGACFLISKHSSTKHKKNYGEEHGSCQAGISSTFAQVSTSAPPITQLLTALLVPRYTRCGYCAGVMGQNFLQLRLRVSLYLIVCNVLCVCASLHMQVGSYFGAALCAVDLNSDGLSDLLVGAPMTSRARDEGRVHVYINRGNVRLFYSSAHLNDFGVVYIYHGNPRGLTSKHSQKIQGRNVSPGVRMFGQSISGGVDLDGNGYPDIAIGAFRSDVALSYHLAIGILFRRNLKLVEEPTGQRHKETSMYPCMNLEMNTKSKRESISKCKHCPHPLYTRTKVDKKRQLNTIVHFIHLCSPYSHNPDLLNV</sequence>
<feature type="repeat" description="FG-GAP" evidence="4">
    <location>
        <begin position="339"/>
        <end position="401"/>
    </location>
</feature>
<proteinExistence type="inferred from homology"/>
<dbReference type="GO" id="GO:0033627">
    <property type="term" value="P:cell adhesion mediated by integrin"/>
    <property type="evidence" value="ECO:0007669"/>
    <property type="project" value="TreeGrafter"/>
</dbReference>
<dbReference type="Gene3D" id="2.130.10.130">
    <property type="entry name" value="Integrin alpha, N-terminal"/>
    <property type="match status" value="3"/>
</dbReference>
<dbReference type="PRINTS" id="PR01185">
    <property type="entry name" value="INTEGRINA"/>
</dbReference>
<dbReference type="InterPro" id="IPR013517">
    <property type="entry name" value="FG-GAP"/>
</dbReference>
<dbReference type="PANTHER" id="PTHR23220">
    <property type="entry name" value="INTEGRIN ALPHA"/>
    <property type="match status" value="1"/>
</dbReference>
<dbReference type="SMART" id="SM00191">
    <property type="entry name" value="Int_alpha"/>
    <property type="match status" value="3"/>
</dbReference>
<evidence type="ECO:0000256" key="4">
    <source>
        <dbReference type="PROSITE-ProRule" id="PRU00803"/>
    </source>
</evidence>
<feature type="repeat" description="FG-GAP" evidence="4">
    <location>
        <begin position="252"/>
        <end position="311"/>
    </location>
</feature>
<dbReference type="Pfam" id="PF01839">
    <property type="entry name" value="FG-GAP"/>
    <property type="match status" value="2"/>
</dbReference>
<dbReference type="Proteomes" id="UP000694388">
    <property type="component" value="Unplaced"/>
</dbReference>
<keyword evidence="5" id="KW-0401">Integrin</keyword>
<evidence type="ECO:0000256" key="1">
    <source>
        <dbReference type="ARBA" id="ARBA00022729"/>
    </source>
</evidence>
<dbReference type="AlphaFoldDB" id="A0A8C4QGZ5"/>
<evidence type="ECO:0000256" key="2">
    <source>
        <dbReference type="ARBA" id="ARBA00022737"/>
    </source>
</evidence>
<evidence type="ECO:0000313" key="7">
    <source>
        <dbReference type="Proteomes" id="UP000694388"/>
    </source>
</evidence>
<dbReference type="PROSITE" id="PS51470">
    <property type="entry name" value="FG_GAP"/>
    <property type="match status" value="3"/>
</dbReference>
<reference evidence="6" key="1">
    <citation type="submission" date="2025-08" db="UniProtKB">
        <authorList>
            <consortium name="Ensembl"/>
        </authorList>
    </citation>
    <scope>IDENTIFICATION</scope>
</reference>
<comment type="subcellular location">
    <subcellularLocation>
        <location evidence="5">Membrane</location>
        <topology evidence="5">Single-pass type I membrane protein</topology>
    </subcellularLocation>
</comment>
<evidence type="ECO:0008006" key="8">
    <source>
        <dbReference type="Google" id="ProtNLM"/>
    </source>
</evidence>
<dbReference type="GO" id="GO:0007160">
    <property type="term" value="P:cell-matrix adhesion"/>
    <property type="evidence" value="ECO:0007669"/>
    <property type="project" value="TreeGrafter"/>
</dbReference>
<name>A0A8C4QGZ5_EPTBU</name>
<dbReference type="GO" id="GO:0007229">
    <property type="term" value="P:integrin-mediated signaling pathway"/>
    <property type="evidence" value="ECO:0007669"/>
    <property type="project" value="UniProtKB-KW"/>
</dbReference>
<keyword evidence="7" id="KW-1185">Reference proteome</keyword>
<dbReference type="GeneTree" id="ENSGT00940000158443"/>
<keyword evidence="1" id="KW-0732">Signal</keyword>
<dbReference type="GO" id="GO:0005178">
    <property type="term" value="F:integrin binding"/>
    <property type="evidence" value="ECO:0007669"/>
    <property type="project" value="TreeGrafter"/>
</dbReference>
<keyword evidence="5" id="KW-0675">Receptor</keyword>
<dbReference type="GO" id="GO:0008305">
    <property type="term" value="C:integrin complex"/>
    <property type="evidence" value="ECO:0007669"/>
    <property type="project" value="InterPro"/>
</dbReference>
<evidence type="ECO:0000256" key="3">
    <source>
        <dbReference type="ARBA" id="ARBA00023180"/>
    </source>
</evidence>
<dbReference type="GO" id="GO:0009897">
    <property type="term" value="C:external side of plasma membrane"/>
    <property type="evidence" value="ECO:0007669"/>
    <property type="project" value="TreeGrafter"/>
</dbReference>
<evidence type="ECO:0000313" key="6">
    <source>
        <dbReference type="Ensembl" id="ENSEBUP00000014543.1"/>
    </source>
</evidence>
<keyword evidence="3" id="KW-0325">Glycoprotein</keyword>
<dbReference type="PANTHER" id="PTHR23220:SF69">
    <property type="entry name" value="INTEGRIN ALPHA-9"/>
    <property type="match status" value="1"/>
</dbReference>
<keyword evidence="2" id="KW-0677">Repeat</keyword>
<dbReference type="InterPro" id="IPR000413">
    <property type="entry name" value="Integrin_alpha"/>
</dbReference>
<comment type="similarity">
    <text evidence="5">Belongs to the integrin alpha chain family.</text>
</comment>
<dbReference type="Ensembl" id="ENSEBUT00000015119.1">
    <property type="protein sequence ID" value="ENSEBUP00000014543.1"/>
    <property type="gene ID" value="ENSEBUG00000009159.1"/>
</dbReference>
<accession>A0A8C4QGZ5</accession>
<dbReference type="SUPFAM" id="SSF69318">
    <property type="entry name" value="Integrin alpha N-terminal domain"/>
    <property type="match status" value="1"/>
</dbReference>
<reference evidence="6" key="2">
    <citation type="submission" date="2025-09" db="UniProtKB">
        <authorList>
            <consortium name="Ensembl"/>
        </authorList>
    </citation>
    <scope>IDENTIFICATION</scope>
</reference>
<dbReference type="InterPro" id="IPR028994">
    <property type="entry name" value="Integrin_alpha_N"/>
</dbReference>
<feature type="repeat" description="FG-GAP" evidence="4">
    <location>
        <begin position="45"/>
        <end position="106"/>
    </location>
</feature>
<dbReference type="GO" id="GO:0098609">
    <property type="term" value="P:cell-cell adhesion"/>
    <property type="evidence" value="ECO:0007669"/>
    <property type="project" value="TreeGrafter"/>
</dbReference>